<organism evidence="7 8">
    <name type="scientific">Nitzschia inconspicua</name>
    <dbReference type="NCBI Taxonomy" id="303405"/>
    <lineage>
        <taxon>Eukaryota</taxon>
        <taxon>Sar</taxon>
        <taxon>Stramenopiles</taxon>
        <taxon>Ochrophyta</taxon>
        <taxon>Bacillariophyta</taxon>
        <taxon>Bacillariophyceae</taxon>
        <taxon>Bacillariophycidae</taxon>
        <taxon>Bacillariales</taxon>
        <taxon>Bacillariaceae</taxon>
        <taxon>Nitzschia</taxon>
    </lineage>
</organism>
<dbReference type="PROSITE" id="PS51459">
    <property type="entry name" value="FIDO"/>
    <property type="match status" value="1"/>
</dbReference>
<comment type="caution">
    <text evidence="7">The sequence shown here is derived from an EMBL/GenBank/DDBJ whole genome shotgun (WGS) entry which is preliminary data.</text>
</comment>
<evidence type="ECO:0000259" key="6">
    <source>
        <dbReference type="PROSITE" id="PS51459"/>
    </source>
</evidence>
<dbReference type="EMBL" id="JAGRRH010000005">
    <property type="protein sequence ID" value="KAG7369814.1"/>
    <property type="molecule type" value="Genomic_DNA"/>
</dbReference>
<evidence type="ECO:0000256" key="4">
    <source>
        <dbReference type="SAM" id="MobiDB-lite"/>
    </source>
</evidence>
<dbReference type="InterPro" id="IPR003812">
    <property type="entry name" value="Fido"/>
</dbReference>
<keyword evidence="2" id="KW-0547">Nucleotide-binding</keyword>
<gene>
    <name evidence="7" type="ORF">IV203_027560</name>
</gene>
<feature type="region of interest" description="Disordered" evidence="4">
    <location>
        <begin position="1"/>
        <end position="40"/>
    </location>
</feature>
<dbReference type="Proteomes" id="UP000693970">
    <property type="component" value="Unassembled WGS sequence"/>
</dbReference>
<dbReference type="GO" id="GO:0005524">
    <property type="term" value="F:ATP binding"/>
    <property type="evidence" value="ECO:0007669"/>
    <property type="project" value="UniProtKB-KW"/>
</dbReference>
<reference evidence="7" key="2">
    <citation type="submission" date="2021-04" db="EMBL/GenBank/DDBJ databases">
        <authorList>
            <person name="Podell S."/>
        </authorList>
    </citation>
    <scope>NUCLEOTIDE SEQUENCE</scope>
    <source>
        <strain evidence="7">Hildebrandi</strain>
    </source>
</reference>
<accession>A0A9K3LWK0</accession>
<proteinExistence type="predicted"/>
<evidence type="ECO:0000313" key="8">
    <source>
        <dbReference type="Proteomes" id="UP000693970"/>
    </source>
</evidence>
<evidence type="ECO:0000256" key="1">
    <source>
        <dbReference type="PIRSR" id="PIRSR640198-1"/>
    </source>
</evidence>
<feature type="active site" evidence="1">
    <location>
        <position position="320"/>
    </location>
</feature>
<sequence>MEGEVERSLSALNSSDVGGGDGSIQDLTDKEQKIDLNRSSDIQAGNIGSFLLQSCSSGMSNERLVGPLPAPPPSEHRQRDAKAENQTGIHPILSSPTGRQQQQHHLSHPYQNLVTISSFMADYRARKTIALGNHKRRGSDSRILGLNDHDATEQLSSHDYYSAAVHVFAQTQMSRQKAGLGHNANVENADGLQQLVQSHSAALNAAILHAENERPVGMPFFMPSAEDMCLWHSFLCPDHPQTGQHRKSPCRLGRTEFTHPGDLESEMNAFSKAMEQLHSKWTNLIHVGSTDPQNEEILIVSTYYCVALAAIMLYGILDIHCFEDGNGRIARICTNWVLRKVLGLPFTIVITANPSQRSEYTANVKSALQWIISLKEVDPTNPDFPLSVTHGTMHPTPHIEYGIFQDLIYMLLDRIAHACHECQRVIAEKSQAATANEEARIAREVRERAATGQCCICLEENPNILTICCGQATHLNCLAEWLGTASNCVACRKPLPTLSVRQQQSTEQRSAAVIIPQSPVPINAHSNPRNDVWNRVLTNMLWEAAESADDAFCDNHECSNRAAVDCPNFMCRVCCLSYGDEECERHGDLPQLQHQGSLPTAVSMDDLIVSPVEEADMDEPVSPRSQGLPGCRRCTNRAAIDCENQMCGRHCVMNGWHSCTRHNTFR</sequence>
<reference evidence="7" key="1">
    <citation type="journal article" date="2021" name="Sci. Rep.">
        <title>Diploid genomic architecture of Nitzschia inconspicua, an elite biomass production diatom.</title>
        <authorList>
            <person name="Oliver A."/>
            <person name="Podell S."/>
            <person name="Pinowska A."/>
            <person name="Traller J.C."/>
            <person name="Smith S.R."/>
            <person name="McClure R."/>
            <person name="Beliaev A."/>
            <person name="Bohutskyi P."/>
            <person name="Hill E.A."/>
            <person name="Rabines A."/>
            <person name="Zheng H."/>
            <person name="Allen L.Z."/>
            <person name="Kuo A."/>
            <person name="Grigoriev I.V."/>
            <person name="Allen A.E."/>
            <person name="Hazlebeck D."/>
            <person name="Allen E.E."/>
        </authorList>
    </citation>
    <scope>NUCLEOTIDE SEQUENCE</scope>
    <source>
        <strain evidence="7">Hildebrandi</strain>
    </source>
</reference>
<keyword evidence="2" id="KW-0067">ATP-binding</keyword>
<dbReference type="InterPro" id="IPR040198">
    <property type="entry name" value="Fido_containing"/>
</dbReference>
<dbReference type="PROSITE" id="PS50089">
    <property type="entry name" value="ZF_RING_2"/>
    <property type="match status" value="1"/>
</dbReference>
<feature type="region of interest" description="Disordered" evidence="4">
    <location>
        <begin position="62"/>
        <end position="84"/>
    </location>
</feature>
<feature type="compositionally biased region" description="Basic and acidic residues" evidence="4">
    <location>
        <begin position="27"/>
        <end position="38"/>
    </location>
</feature>
<name>A0A9K3LWK0_9STRA</name>
<dbReference type="PANTHER" id="PTHR13504:SF38">
    <property type="entry name" value="FIDO DOMAIN-CONTAINING PROTEIN"/>
    <property type="match status" value="1"/>
</dbReference>
<dbReference type="AlphaFoldDB" id="A0A9K3LWK0"/>
<dbReference type="Pfam" id="PF02661">
    <property type="entry name" value="Fic"/>
    <property type="match status" value="1"/>
</dbReference>
<feature type="domain" description="RING-type" evidence="5">
    <location>
        <begin position="454"/>
        <end position="492"/>
    </location>
</feature>
<dbReference type="GO" id="GO:0008270">
    <property type="term" value="F:zinc ion binding"/>
    <property type="evidence" value="ECO:0007669"/>
    <property type="project" value="UniProtKB-KW"/>
</dbReference>
<feature type="compositionally biased region" description="Basic and acidic residues" evidence="4">
    <location>
        <begin position="74"/>
        <end position="83"/>
    </location>
</feature>
<evidence type="ECO:0000256" key="3">
    <source>
        <dbReference type="PROSITE-ProRule" id="PRU00175"/>
    </source>
</evidence>
<evidence type="ECO:0000256" key="2">
    <source>
        <dbReference type="PIRSR" id="PIRSR640198-2"/>
    </source>
</evidence>
<evidence type="ECO:0000259" key="5">
    <source>
        <dbReference type="PROSITE" id="PS50089"/>
    </source>
</evidence>
<feature type="domain" description="Fido" evidence="6">
    <location>
        <begin position="223"/>
        <end position="383"/>
    </location>
</feature>
<evidence type="ECO:0000313" key="7">
    <source>
        <dbReference type="EMBL" id="KAG7369814.1"/>
    </source>
</evidence>
<keyword evidence="3" id="KW-0863">Zinc-finger</keyword>
<protein>
    <submittedName>
        <fullName evidence="7">Fic/DOC family protein</fullName>
    </submittedName>
</protein>
<dbReference type="PANTHER" id="PTHR13504">
    <property type="entry name" value="FIDO DOMAIN-CONTAINING PROTEIN DDB_G0283145"/>
    <property type="match status" value="1"/>
</dbReference>
<keyword evidence="3" id="KW-0862">Zinc</keyword>
<dbReference type="OrthoDB" id="49282at2759"/>
<keyword evidence="3" id="KW-0479">Metal-binding</keyword>
<dbReference type="InterPro" id="IPR001841">
    <property type="entry name" value="Znf_RING"/>
</dbReference>
<keyword evidence="8" id="KW-1185">Reference proteome</keyword>
<feature type="binding site" evidence="2">
    <location>
        <begin position="324"/>
        <end position="331"/>
    </location>
    <ligand>
        <name>ATP</name>
        <dbReference type="ChEBI" id="CHEBI:30616"/>
    </ligand>
</feature>